<keyword evidence="5" id="KW-0560">Oxidoreductase</keyword>
<dbReference type="InterPro" id="IPR050315">
    <property type="entry name" value="FAD-oxidoreductase_2"/>
</dbReference>
<keyword evidence="9" id="KW-1185">Reference proteome</keyword>
<organism evidence="8 9">
    <name type="scientific">Parasutterella muris</name>
    <dbReference type="NCBI Taxonomy" id="2565572"/>
    <lineage>
        <taxon>Bacteria</taxon>
        <taxon>Pseudomonadati</taxon>
        <taxon>Pseudomonadota</taxon>
        <taxon>Betaproteobacteria</taxon>
        <taxon>Burkholderiales</taxon>
        <taxon>Sutterellaceae</taxon>
        <taxon>Parasutterella</taxon>
    </lineage>
</organism>
<protein>
    <submittedName>
        <fullName evidence="8">FAD-dependent oxidoreductase</fullName>
    </submittedName>
</protein>
<dbReference type="GO" id="GO:0016491">
    <property type="term" value="F:oxidoreductase activity"/>
    <property type="evidence" value="ECO:0007669"/>
    <property type="project" value="UniProtKB-KW"/>
</dbReference>
<dbReference type="GO" id="GO:0010181">
    <property type="term" value="F:FMN binding"/>
    <property type="evidence" value="ECO:0007669"/>
    <property type="project" value="InterPro"/>
</dbReference>
<accession>A0A6L6YHL1</accession>
<comment type="cofactor">
    <cofactor evidence="1">
        <name>FMN</name>
        <dbReference type="ChEBI" id="CHEBI:58210"/>
    </cofactor>
</comment>
<keyword evidence="3" id="KW-0285">Flavoprotein</keyword>
<dbReference type="SMART" id="SM00900">
    <property type="entry name" value="FMN_bind"/>
    <property type="match status" value="1"/>
</dbReference>
<dbReference type="OrthoDB" id="9813348at2"/>
<dbReference type="Pfam" id="PF00890">
    <property type="entry name" value="FAD_binding_2"/>
    <property type="match status" value="1"/>
</dbReference>
<proteinExistence type="predicted"/>
<evidence type="ECO:0000256" key="6">
    <source>
        <dbReference type="SAM" id="SignalP"/>
    </source>
</evidence>
<dbReference type="Gene3D" id="3.50.50.60">
    <property type="entry name" value="FAD/NAD(P)-binding domain"/>
    <property type="match status" value="1"/>
</dbReference>
<dbReference type="Gene3D" id="3.90.1010.20">
    <property type="match status" value="1"/>
</dbReference>
<keyword evidence="4" id="KW-0274">FAD</keyword>
<evidence type="ECO:0000256" key="2">
    <source>
        <dbReference type="ARBA" id="ARBA00001974"/>
    </source>
</evidence>
<sequence length="602" mass="63323">MKRKLNLLSVSVLLAMSMSAAQAVEFTPGTYTAAAKGNGGDVPVTVTFSKDKIEKIQVGTNKETPGIGSVAIEQVPAAIVKNQSLAVNAVAGASITSKAILAAIAACVSKAGANPEALQTTVQKQAQKAEEKTLNADIAIVGAGAAGQTAAIRASQLGKKVILLEKMPFAGGAAAVNGGTVVIQGSKIQKDAGVKDDSPEIMTEDYIKNGHGLNDKRMLDLYVHNVGSMIDWATTDGGMQLNTKAGFTNEAEHSKPRVMRWVDGAQGATRNFKASVEKSGAKVMLGTPVEEITLNNGAVTGVKAKGNDGVLYTIKAPAVILTTGGFGANKDMLTGNLKNALYYGVKSSNGDGHRMAMKIGAKTQMMDLGKIYPNGMEVAPGIAKSTIWSNKAAFEDNSGIMVNRAGKRVISELDTNHNIKNEEVKQGGKLFILMDQKTYDAFLTKLNITGISKGDMDNWLAQDGKGYPIVVKADSIPAVAKKAGVNGAELQKTVARYNTFVQNGKDEEFNRPAKFMKTQVSLTGPYYIVEQQPRFATTMGGVVTDRTLNVVNKQDKPIKGLFAAGELVGGAMGDDSPPGGNMAWAMTSGKLAAESAVKFLNK</sequence>
<evidence type="ECO:0000313" key="8">
    <source>
        <dbReference type="EMBL" id="MVX57116.1"/>
    </source>
</evidence>
<dbReference type="SUPFAM" id="SSF51905">
    <property type="entry name" value="FAD/NAD(P)-binding domain"/>
    <property type="match status" value="1"/>
</dbReference>
<evidence type="ECO:0000259" key="7">
    <source>
        <dbReference type="SMART" id="SM00900"/>
    </source>
</evidence>
<dbReference type="PANTHER" id="PTHR43400:SF10">
    <property type="entry name" value="3-OXOSTEROID 1-DEHYDROGENASE"/>
    <property type="match status" value="1"/>
</dbReference>
<evidence type="ECO:0000256" key="5">
    <source>
        <dbReference type="ARBA" id="ARBA00023002"/>
    </source>
</evidence>
<comment type="caution">
    <text evidence="8">The sequence shown here is derived from an EMBL/GenBank/DDBJ whole genome shotgun (WGS) entry which is preliminary data.</text>
</comment>
<dbReference type="Proteomes" id="UP000472580">
    <property type="component" value="Unassembled WGS sequence"/>
</dbReference>
<evidence type="ECO:0000256" key="1">
    <source>
        <dbReference type="ARBA" id="ARBA00001917"/>
    </source>
</evidence>
<dbReference type="RefSeq" id="WP_160335544.1">
    <property type="nucleotide sequence ID" value="NZ_WSRP01000022.1"/>
</dbReference>
<keyword evidence="6" id="KW-0732">Signal</keyword>
<feature type="signal peptide" evidence="6">
    <location>
        <begin position="1"/>
        <end position="23"/>
    </location>
</feature>
<evidence type="ECO:0000256" key="3">
    <source>
        <dbReference type="ARBA" id="ARBA00022630"/>
    </source>
</evidence>
<dbReference type="InterPro" id="IPR003953">
    <property type="entry name" value="FAD-dep_OxRdtase_2_FAD-bd"/>
</dbReference>
<evidence type="ECO:0000256" key="4">
    <source>
        <dbReference type="ARBA" id="ARBA00022827"/>
    </source>
</evidence>
<evidence type="ECO:0000313" key="9">
    <source>
        <dbReference type="Proteomes" id="UP000472580"/>
    </source>
</evidence>
<feature type="domain" description="FMN-binding" evidence="7">
    <location>
        <begin position="37"/>
        <end position="111"/>
    </location>
</feature>
<dbReference type="PRINTS" id="PR00368">
    <property type="entry name" value="FADPNR"/>
</dbReference>
<dbReference type="EMBL" id="WSRP01000022">
    <property type="protein sequence ID" value="MVX57116.1"/>
    <property type="molecule type" value="Genomic_DNA"/>
</dbReference>
<gene>
    <name evidence="8" type="ORF">E5987_07835</name>
</gene>
<reference evidence="8 9" key="1">
    <citation type="submission" date="2019-12" db="EMBL/GenBank/DDBJ databases">
        <title>Microbes associate with the intestines of laboratory mice.</title>
        <authorList>
            <person name="Navarre W."/>
            <person name="Wong E."/>
        </authorList>
    </citation>
    <scope>NUCLEOTIDE SEQUENCE [LARGE SCALE GENOMIC DNA]</scope>
    <source>
        <strain evidence="8 9">NM82_D38</strain>
    </source>
</reference>
<name>A0A6L6YHL1_9BURK</name>
<dbReference type="InterPro" id="IPR027477">
    <property type="entry name" value="Succ_DH/fumarate_Rdtase_cat_sf"/>
</dbReference>
<dbReference type="AlphaFoldDB" id="A0A6L6YHL1"/>
<comment type="cofactor">
    <cofactor evidence="2">
        <name>FAD</name>
        <dbReference type="ChEBI" id="CHEBI:57692"/>
    </cofactor>
</comment>
<dbReference type="PANTHER" id="PTHR43400">
    <property type="entry name" value="FUMARATE REDUCTASE"/>
    <property type="match status" value="1"/>
</dbReference>
<feature type="chain" id="PRO_5027109950" evidence="6">
    <location>
        <begin position="24"/>
        <end position="602"/>
    </location>
</feature>
<dbReference type="GO" id="GO:0008202">
    <property type="term" value="P:steroid metabolic process"/>
    <property type="evidence" value="ECO:0007669"/>
    <property type="project" value="UniProtKB-ARBA"/>
</dbReference>
<dbReference type="InterPro" id="IPR007329">
    <property type="entry name" value="FMN-bd"/>
</dbReference>
<dbReference type="SUPFAM" id="SSF56425">
    <property type="entry name" value="Succinate dehydrogenase/fumarate reductase flavoprotein, catalytic domain"/>
    <property type="match status" value="1"/>
</dbReference>
<dbReference type="InterPro" id="IPR036188">
    <property type="entry name" value="FAD/NAD-bd_sf"/>
</dbReference>
<dbReference type="Pfam" id="PF04205">
    <property type="entry name" value="FMN_bind"/>
    <property type="match status" value="1"/>
</dbReference>
<dbReference type="GO" id="GO:0016020">
    <property type="term" value="C:membrane"/>
    <property type="evidence" value="ECO:0007669"/>
    <property type="project" value="InterPro"/>
</dbReference>
<dbReference type="Gene3D" id="3.90.700.10">
    <property type="entry name" value="Succinate dehydrogenase/fumarate reductase flavoprotein, catalytic domain"/>
    <property type="match status" value="1"/>
</dbReference>